<keyword evidence="5 10" id="KW-0805">Transcription regulation</keyword>
<keyword evidence="6 10" id="KW-0010">Activator</keyword>
<dbReference type="EMBL" id="LCUC01000063">
    <property type="protein sequence ID" value="KKY38002.1"/>
    <property type="molecule type" value="Genomic_DNA"/>
</dbReference>
<sequence length="138" mass="16011">MSDRLTQLQDAVDQLAQQFVACIHFLHRYHDREILGPKDQVREVKPEEDRKEIAPIPAEEFKAGQVELARDLVLKEQQIEFIISSLPGLENNAEAQERCIKELEEELRVADAQRQDAIREMNEVQAQLDQVIRGTRRP</sequence>
<dbReference type="SUPFAM" id="SSF140718">
    <property type="entry name" value="Mediator hinge subcomplex-like"/>
    <property type="match status" value="1"/>
</dbReference>
<evidence type="ECO:0000256" key="10">
    <source>
        <dbReference type="RuleBase" id="RU366036"/>
    </source>
</evidence>
<evidence type="ECO:0000256" key="9">
    <source>
        <dbReference type="ARBA" id="ARBA00025687"/>
    </source>
</evidence>
<keyword evidence="11" id="KW-0175">Coiled coil</keyword>
<comment type="function">
    <text evidence="9 10">Component of the Mediator complex, a coactivator involved in the regulated transcription of nearly all RNA polymerase II-dependent genes. Mediator functions as a bridge to convey information from gene-specific regulatory proteins to the basal RNA polymerase II transcription machinery. Mediator is recruited to promoters by direct interactions with regulatory proteins and serves as a scaffold for the assembly of a functional preinitiation complex with RNA polymerase II and the general transcription factors.</text>
</comment>
<evidence type="ECO:0000256" key="8">
    <source>
        <dbReference type="ARBA" id="ARBA00023242"/>
    </source>
</evidence>
<reference evidence="12 13" key="1">
    <citation type="submission" date="2015-05" db="EMBL/GenBank/DDBJ databases">
        <title>Distinctive expansion of gene families associated with plant cell wall degradation and secondary metabolism in the genomes of grapevine trunk pathogens.</title>
        <authorList>
            <person name="Lawrence D.P."/>
            <person name="Travadon R."/>
            <person name="Rolshausen P.E."/>
            <person name="Baumgartner K."/>
        </authorList>
    </citation>
    <scope>NUCLEOTIDE SEQUENCE [LARGE SCALE GENOMIC DNA]</scope>
    <source>
        <strain evidence="12">DA912</strain>
    </source>
</reference>
<evidence type="ECO:0000256" key="11">
    <source>
        <dbReference type="SAM" id="Coils"/>
    </source>
</evidence>
<dbReference type="Gene3D" id="6.10.280.10">
    <property type="entry name" value="Mediator complex, subunit Med21"/>
    <property type="match status" value="1"/>
</dbReference>
<evidence type="ECO:0000313" key="12">
    <source>
        <dbReference type="EMBL" id="KKY38002.1"/>
    </source>
</evidence>
<proteinExistence type="inferred from homology"/>
<dbReference type="GO" id="GO:0016592">
    <property type="term" value="C:mediator complex"/>
    <property type="evidence" value="ECO:0007669"/>
    <property type="project" value="UniProtKB-UniRule"/>
</dbReference>
<evidence type="ECO:0000256" key="7">
    <source>
        <dbReference type="ARBA" id="ARBA00023163"/>
    </source>
</evidence>
<organism evidence="12 13">
    <name type="scientific">Diaporthe ampelina</name>
    <dbReference type="NCBI Taxonomy" id="1214573"/>
    <lineage>
        <taxon>Eukaryota</taxon>
        <taxon>Fungi</taxon>
        <taxon>Dikarya</taxon>
        <taxon>Ascomycota</taxon>
        <taxon>Pezizomycotina</taxon>
        <taxon>Sordariomycetes</taxon>
        <taxon>Sordariomycetidae</taxon>
        <taxon>Diaporthales</taxon>
        <taxon>Diaporthaceae</taxon>
        <taxon>Diaporthe</taxon>
    </lineage>
</organism>
<accession>A0A0G2FV12</accession>
<dbReference type="GO" id="GO:0006357">
    <property type="term" value="P:regulation of transcription by RNA polymerase II"/>
    <property type="evidence" value="ECO:0007669"/>
    <property type="project" value="TreeGrafter"/>
</dbReference>
<dbReference type="AlphaFoldDB" id="A0A0G2FV12"/>
<dbReference type="InterPro" id="IPR037212">
    <property type="entry name" value="Med7/Med21-like"/>
</dbReference>
<evidence type="ECO:0000256" key="5">
    <source>
        <dbReference type="ARBA" id="ARBA00023015"/>
    </source>
</evidence>
<dbReference type="GO" id="GO:0003712">
    <property type="term" value="F:transcription coregulator activity"/>
    <property type="evidence" value="ECO:0007669"/>
    <property type="project" value="TreeGrafter"/>
</dbReference>
<dbReference type="STRING" id="1214573.A0A0G2FV12"/>
<dbReference type="Proteomes" id="UP000034680">
    <property type="component" value="Unassembled WGS sequence"/>
</dbReference>
<keyword evidence="7 10" id="KW-0804">Transcription</keyword>
<dbReference type="OrthoDB" id="526653at2759"/>
<name>A0A0G2FV12_9PEZI</name>
<evidence type="ECO:0000256" key="1">
    <source>
        <dbReference type="ARBA" id="ARBA00004123"/>
    </source>
</evidence>
<evidence type="ECO:0000256" key="3">
    <source>
        <dbReference type="ARBA" id="ARBA00011837"/>
    </source>
</evidence>
<evidence type="ECO:0000313" key="13">
    <source>
        <dbReference type="Proteomes" id="UP000034680"/>
    </source>
</evidence>
<evidence type="ECO:0000256" key="2">
    <source>
        <dbReference type="ARBA" id="ARBA00005770"/>
    </source>
</evidence>
<comment type="subcellular location">
    <subcellularLocation>
        <location evidence="1 10">Nucleus</location>
    </subcellularLocation>
</comment>
<reference evidence="12 13" key="2">
    <citation type="submission" date="2015-05" db="EMBL/GenBank/DDBJ databases">
        <authorList>
            <person name="Morales-Cruz A."/>
            <person name="Amrine K.C."/>
            <person name="Cantu D."/>
        </authorList>
    </citation>
    <scope>NUCLEOTIDE SEQUENCE [LARGE SCALE GENOMIC DNA]</scope>
    <source>
        <strain evidence="12">DA912</strain>
    </source>
</reference>
<feature type="coiled-coil region" evidence="11">
    <location>
        <begin position="86"/>
        <end position="134"/>
    </location>
</feature>
<dbReference type="PANTHER" id="PTHR13381:SF0">
    <property type="entry name" value="MEDIATOR OF RNA POLYMERASE II TRANSCRIPTION SUBUNIT 21"/>
    <property type="match status" value="1"/>
</dbReference>
<gene>
    <name evidence="12" type="ORF">UCDDA912_g01970</name>
</gene>
<comment type="subunit">
    <text evidence="3 10">Component of the Mediator complex.</text>
</comment>
<keyword evidence="8 10" id="KW-0539">Nucleus</keyword>
<evidence type="ECO:0000256" key="6">
    <source>
        <dbReference type="ARBA" id="ARBA00023159"/>
    </source>
</evidence>
<evidence type="ECO:0000256" key="4">
    <source>
        <dbReference type="ARBA" id="ARBA00019691"/>
    </source>
</evidence>
<comment type="caution">
    <text evidence="12">The sequence shown here is derived from an EMBL/GenBank/DDBJ whole genome shotgun (WGS) entry which is preliminary data.</text>
</comment>
<dbReference type="PANTHER" id="PTHR13381">
    <property type="entry name" value="RNA POLYMERASE II HOLOENZYME COMPONENT SRB7"/>
    <property type="match status" value="1"/>
</dbReference>
<keyword evidence="13" id="KW-1185">Reference proteome</keyword>
<dbReference type="InterPro" id="IPR021384">
    <property type="entry name" value="Mediator_Med21"/>
</dbReference>
<protein>
    <recommendedName>
        <fullName evidence="4 10">Mediator of RNA polymerase II transcription subunit 21</fullName>
    </recommendedName>
</protein>
<comment type="similarity">
    <text evidence="2 10">Belongs to the Mediator complex subunit 21 family.</text>
</comment>
<dbReference type="Pfam" id="PF11221">
    <property type="entry name" value="Med21"/>
    <property type="match status" value="1"/>
</dbReference>